<accession>A0ABR1DSL4</accession>
<keyword evidence="2" id="KW-0812">Transmembrane</keyword>
<reference evidence="3 4" key="1">
    <citation type="submission" date="2023-08" db="EMBL/GenBank/DDBJ databases">
        <title>A Necator americanus chromosomal reference genome.</title>
        <authorList>
            <person name="Ilik V."/>
            <person name="Petrzelkova K.J."/>
            <person name="Pardy F."/>
            <person name="Fuh T."/>
            <person name="Niatou-Singa F.S."/>
            <person name="Gouil Q."/>
            <person name="Baker L."/>
            <person name="Ritchie M.E."/>
            <person name="Jex A.R."/>
            <person name="Gazzola D."/>
            <person name="Li H."/>
            <person name="Toshio Fujiwara R."/>
            <person name="Zhan B."/>
            <person name="Aroian R.V."/>
            <person name="Pafco B."/>
            <person name="Schwarz E.M."/>
        </authorList>
    </citation>
    <scope>NUCLEOTIDE SEQUENCE [LARGE SCALE GENOMIC DNA]</scope>
    <source>
        <strain evidence="3 4">Aroian</strain>
        <tissue evidence="3">Whole animal</tissue>
    </source>
</reference>
<feature type="region of interest" description="Disordered" evidence="1">
    <location>
        <begin position="70"/>
        <end position="107"/>
    </location>
</feature>
<evidence type="ECO:0000313" key="3">
    <source>
        <dbReference type="EMBL" id="KAK6753243.1"/>
    </source>
</evidence>
<sequence length="107" mass="11837">MPLRIAGSDIAGVYDPLGSDRRLQNPQRDPNDMLLFFIPFGIVLFTSLVLEMVAIIYSRRLAALQRAAEAATAPKREAVTEVEGEETTNLSERSALDADPNDPFFKN</sequence>
<feature type="transmembrane region" description="Helical" evidence="2">
    <location>
        <begin position="33"/>
        <end position="57"/>
    </location>
</feature>
<comment type="caution">
    <text evidence="3">The sequence shown here is derived from an EMBL/GenBank/DDBJ whole genome shotgun (WGS) entry which is preliminary data.</text>
</comment>
<organism evidence="3 4">
    <name type="scientific">Necator americanus</name>
    <name type="common">Human hookworm</name>
    <dbReference type="NCBI Taxonomy" id="51031"/>
    <lineage>
        <taxon>Eukaryota</taxon>
        <taxon>Metazoa</taxon>
        <taxon>Ecdysozoa</taxon>
        <taxon>Nematoda</taxon>
        <taxon>Chromadorea</taxon>
        <taxon>Rhabditida</taxon>
        <taxon>Rhabditina</taxon>
        <taxon>Rhabditomorpha</taxon>
        <taxon>Strongyloidea</taxon>
        <taxon>Ancylostomatidae</taxon>
        <taxon>Bunostominae</taxon>
        <taxon>Necator</taxon>
    </lineage>
</organism>
<gene>
    <name evidence="3" type="primary">Necator_chrV.g17476</name>
    <name evidence="3" type="ORF">RB195_012686</name>
</gene>
<keyword evidence="2" id="KW-0472">Membrane</keyword>
<protein>
    <submittedName>
        <fullName evidence="3">Uncharacterized protein</fullName>
    </submittedName>
</protein>
<evidence type="ECO:0000256" key="1">
    <source>
        <dbReference type="SAM" id="MobiDB-lite"/>
    </source>
</evidence>
<proteinExistence type="predicted"/>
<evidence type="ECO:0000256" key="2">
    <source>
        <dbReference type="SAM" id="Phobius"/>
    </source>
</evidence>
<keyword evidence="4" id="KW-1185">Reference proteome</keyword>
<evidence type="ECO:0000313" key="4">
    <source>
        <dbReference type="Proteomes" id="UP001303046"/>
    </source>
</evidence>
<keyword evidence="2" id="KW-1133">Transmembrane helix</keyword>
<dbReference type="EMBL" id="JAVFWL010000005">
    <property type="protein sequence ID" value="KAK6753243.1"/>
    <property type="molecule type" value="Genomic_DNA"/>
</dbReference>
<name>A0ABR1DSL4_NECAM</name>
<dbReference type="Proteomes" id="UP001303046">
    <property type="component" value="Unassembled WGS sequence"/>
</dbReference>